<evidence type="ECO:0008006" key="5">
    <source>
        <dbReference type="Google" id="ProtNLM"/>
    </source>
</evidence>
<dbReference type="Pfam" id="PF00701">
    <property type="entry name" value="DHDPS"/>
    <property type="match status" value="1"/>
</dbReference>
<reference evidence="3" key="1">
    <citation type="submission" date="2021-01" db="EMBL/GenBank/DDBJ databases">
        <title>Whole genome shotgun sequence of Rugosimonospora africana NBRC 104875.</title>
        <authorList>
            <person name="Komaki H."/>
            <person name="Tamura T."/>
        </authorList>
    </citation>
    <scope>NUCLEOTIDE SEQUENCE</scope>
    <source>
        <strain evidence="3">NBRC 104875</strain>
    </source>
</reference>
<dbReference type="RefSeq" id="WP_203923182.1">
    <property type="nucleotide sequence ID" value="NZ_BONZ01000084.1"/>
</dbReference>
<keyword evidence="1" id="KW-0456">Lyase</keyword>
<dbReference type="SMART" id="SM01130">
    <property type="entry name" value="DHDPS"/>
    <property type="match status" value="1"/>
</dbReference>
<sequence length="333" mass="34169">MSQPHLDPAAARLRERLRWRLIAAAATPLSSDRAVDRQVLHRYLNGLVADRADGLAVLAHTGRGPFLDGSTREAVIATAVATGVPVVVGVTGPGDAESAARLGAAGLLVFAPPPGPGVAPERGAGTAPDRGVGTAPDRGARRPDPVAVHDAIWCASGLPMIAFDLYSNPYPATLLAELLAHPGVAALKVARLDDAVACQAGIAACTAAGRLAVTGEDRMFGASLLWGAQAALVGIAAAAVPASAGVLRAFAERRYPEFVAGSARLDRFAAATFAEPVDGYVQRMLWIAAAEGRIPAGFATDHFGPELGPDDRDHTLRALKQVSGTGADRGRAA</sequence>
<evidence type="ECO:0000256" key="2">
    <source>
        <dbReference type="SAM" id="MobiDB-lite"/>
    </source>
</evidence>
<evidence type="ECO:0000313" key="3">
    <source>
        <dbReference type="EMBL" id="GIH19734.1"/>
    </source>
</evidence>
<dbReference type="InterPro" id="IPR013785">
    <property type="entry name" value="Aldolase_TIM"/>
</dbReference>
<dbReference type="GO" id="GO:0008840">
    <property type="term" value="F:4-hydroxy-tetrahydrodipicolinate synthase activity"/>
    <property type="evidence" value="ECO:0007669"/>
    <property type="project" value="TreeGrafter"/>
</dbReference>
<dbReference type="InterPro" id="IPR002220">
    <property type="entry name" value="DapA-like"/>
</dbReference>
<evidence type="ECO:0000313" key="4">
    <source>
        <dbReference type="Proteomes" id="UP000642748"/>
    </source>
</evidence>
<dbReference type="SUPFAM" id="SSF51569">
    <property type="entry name" value="Aldolase"/>
    <property type="match status" value="1"/>
</dbReference>
<name>A0A8J3VVA4_9ACTN</name>
<dbReference type="Gene3D" id="3.20.20.70">
    <property type="entry name" value="Aldolase class I"/>
    <property type="match status" value="1"/>
</dbReference>
<proteinExistence type="predicted"/>
<comment type="caution">
    <text evidence="3">The sequence shown here is derived from an EMBL/GenBank/DDBJ whole genome shotgun (WGS) entry which is preliminary data.</text>
</comment>
<organism evidence="3 4">
    <name type="scientific">Rugosimonospora africana</name>
    <dbReference type="NCBI Taxonomy" id="556532"/>
    <lineage>
        <taxon>Bacteria</taxon>
        <taxon>Bacillati</taxon>
        <taxon>Actinomycetota</taxon>
        <taxon>Actinomycetes</taxon>
        <taxon>Micromonosporales</taxon>
        <taxon>Micromonosporaceae</taxon>
        <taxon>Rugosimonospora</taxon>
    </lineage>
</organism>
<protein>
    <recommendedName>
        <fullName evidence="5">4-hydroxy-tetrahydrodipicolinate synthase</fullName>
    </recommendedName>
</protein>
<feature type="region of interest" description="Disordered" evidence="2">
    <location>
        <begin position="117"/>
        <end position="143"/>
    </location>
</feature>
<dbReference type="PANTHER" id="PTHR12128">
    <property type="entry name" value="DIHYDRODIPICOLINATE SYNTHASE"/>
    <property type="match status" value="1"/>
</dbReference>
<dbReference type="PANTHER" id="PTHR12128:SF72">
    <property type="entry name" value="DIHYDRODIPICOLINATE SYNTHASE"/>
    <property type="match status" value="1"/>
</dbReference>
<dbReference type="AlphaFoldDB" id="A0A8J3VVA4"/>
<gene>
    <name evidence="3" type="ORF">Raf01_79060</name>
</gene>
<dbReference type="EMBL" id="BONZ01000084">
    <property type="protein sequence ID" value="GIH19734.1"/>
    <property type="molecule type" value="Genomic_DNA"/>
</dbReference>
<evidence type="ECO:0000256" key="1">
    <source>
        <dbReference type="ARBA" id="ARBA00023239"/>
    </source>
</evidence>
<keyword evidence="4" id="KW-1185">Reference proteome</keyword>
<dbReference type="Proteomes" id="UP000642748">
    <property type="component" value="Unassembled WGS sequence"/>
</dbReference>
<accession>A0A8J3VVA4</accession>